<dbReference type="KEGG" id="nbg:DV706_20990"/>
<geneLocation type="plasmid" evidence="2 3">
    <name>unnamed3</name>
</geneLocation>
<evidence type="ECO:0000313" key="3">
    <source>
        <dbReference type="Proteomes" id="UP000296822"/>
    </source>
</evidence>
<dbReference type="Proteomes" id="UP000296822">
    <property type="component" value="Plasmid unnamed3"/>
</dbReference>
<keyword evidence="1" id="KW-1133">Transmembrane helix</keyword>
<proteinExistence type="predicted"/>
<name>A0A4D6HV40_9EURY</name>
<evidence type="ECO:0000256" key="1">
    <source>
        <dbReference type="SAM" id="Phobius"/>
    </source>
</evidence>
<dbReference type="EMBL" id="CP031308">
    <property type="protein sequence ID" value="QCC57002.1"/>
    <property type="molecule type" value="Genomic_DNA"/>
</dbReference>
<organism evidence="2 3">
    <name type="scientific">Natronorubrum bangense</name>
    <dbReference type="NCBI Taxonomy" id="61858"/>
    <lineage>
        <taxon>Archaea</taxon>
        <taxon>Methanobacteriati</taxon>
        <taxon>Methanobacteriota</taxon>
        <taxon>Stenosarchaea group</taxon>
        <taxon>Halobacteria</taxon>
        <taxon>Halobacteriales</taxon>
        <taxon>Natrialbaceae</taxon>
        <taxon>Natronorubrum</taxon>
    </lineage>
</organism>
<dbReference type="AlphaFoldDB" id="A0A4D6HV40"/>
<protein>
    <submittedName>
        <fullName evidence="2">Uncharacterized protein</fullName>
    </submittedName>
</protein>
<evidence type="ECO:0000313" key="2">
    <source>
        <dbReference type="EMBL" id="QCC57002.1"/>
    </source>
</evidence>
<reference evidence="2 3" key="1">
    <citation type="journal article" date="2019" name="Nat. Commun.">
        <title>A new type of DNA phosphorothioation-based antiviral system in archaea.</title>
        <authorList>
            <person name="Xiong L."/>
            <person name="Liu S."/>
            <person name="Chen S."/>
            <person name="Xiao Y."/>
            <person name="Zhu B."/>
            <person name="Gao Y."/>
            <person name="Zhang Y."/>
            <person name="Chen B."/>
            <person name="Luo J."/>
            <person name="Deng Z."/>
            <person name="Chen X."/>
            <person name="Wang L."/>
            <person name="Chen S."/>
        </authorList>
    </citation>
    <scope>NUCLEOTIDE SEQUENCE [LARGE SCALE GENOMIC DNA]</scope>
    <source>
        <strain evidence="2 3">JCM 10635</strain>
        <plasmid evidence="2 3">unnamed3</plasmid>
    </source>
</reference>
<gene>
    <name evidence="2" type="ORF">DV706_20990</name>
</gene>
<keyword evidence="1" id="KW-0812">Transmembrane</keyword>
<sequence>MSIGLVSKQCEYIRSVSVTALSTVLSISVALISAIWGISEIHEEDKFETQHYLFVSFMTWRIPLTAEAS</sequence>
<accession>A0A4D6HV40</accession>
<keyword evidence="1" id="KW-0472">Membrane</keyword>
<keyword evidence="2" id="KW-0614">Plasmid</keyword>
<feature type="transmembrane region" description="Helical" evidence="1">
    <location>
        <begin position="12"/>
        <end position="38"/>
    </location>
</feature>